<protein>
    <submittedName>
        <fullName evidence="6">Cell division protein ftsA</fullName>
    </submittedName>
</protein>
<keyword evidence="1" id="KW-1003">Cell membrane</keyword>
<keyword evidence="3" id="KW-0472">Membrane</keyword>
<name>A0A0G1WFC7_9BACT</name>
<evidence type="ECO:0000259" key="5">
    <source>
        <dbReference type="SMART" id="SM00842"/>
    </source>
</evidence>
<keyword evidence="4" id="KW-0131">Cell cycle</keyword>
<dbReference type="PANTHER" id="PTHR32432">
    <property type="entry name" value="CELL DIVISION PROTEIN FTSA-RELATED"/>
    <property type="match status" value="1"/>
</dbReference>
<evidence type="ECO:0000256" key="2">
    <source>
        <dbReference type="ARBA" id="ARBA00022618"/>
    </source>
</evidence>
<dbReference type="InterPro" id="IPR050696">
    <property type="entry name" value="FtsA/MreB"/>
</dbReference>
<dbReference type="GO" id="GO:0032153">
    <property type="term" value="C:cell division site"/>
    <property type="evidence" value="ECO:0007669"/>
    <property type="project" value="TreeGrafter"/>
</dbReference>
<gene>
    <name evidence="6" type="ORF">UY57_C0019G0015</name>
</gene>
<reference evidence="6 7" key="1">
    <citation type="journal article" date="2015" name="Nature">
        <title>rRNA introns, odd ribosomes, and small enigmatic genomes across a large radiation of phyla.</title>
        <authorList>
            <person name="Brown C.T."/>
            <person name="Hug L.A."/>
            <person name="Thomas B.C."/>
            <person name="Sharon I."/>
            <person name="Castelle C.J."/>
            <person name="Singh A."/>
            <person name="Wilkins M.J."/>
            <person name="Williams K.H."/>
            <person name="Banfield J.F."/>
        </authorList>
    </citation>
    <scope>NUCLEOTIDE SEQUENCE [LARGE SCALE GENOMIC DNA]</scope>
</reference>
<dbReference type="SMART" id="SM00842">
    <property type="entry name" value="FtsA"/>
    <property type="match status" value="1"/>
</dbReference>
<dbReference type="EMBL" id="LCQM01000019">
    <property type="protein sequence ID" value="KKW17320.1"/>
    <property type="molecule type" value="Genomic_DNA"/>
</dbReference>
<dbReference type="Pfam" id="PF14450">
    <property type="entry name" value="FtsA"/>
    <property type="match status" value="1"/>
</dbReference>
<accession>A0A0G1WFC7</accession>
<evidence type="ECO:0000256" key="1">
    <source>
        <dbReference type="ARBA" id="ARBA00022475"/>
    </source>
</evidence>
<keyword evidence="2 6" id="KW-0132">Cell division</keyword>
<dbReference type="InterPro" id="IPR020823">
    <property type="entry name" value="Cell_div_FtsA"/>
</dbReference>
<dbReference type="PANTHER" id="PTHR32432:SF4">
    <property type="entry name" value="CELL DIVISION PROTEIN FTSA"/>
    <property type="match status" value="1"/>
</dbReference>
<dbReference type="InterPro" id="IPR043129">
    <property type="entry name" value="ATPase_NBD"/>
</dbReference>
<dbReference type="GO" id="GO:0009898">
    <property type="term" value="C:cytoplasmic side of plasma membrane"/>
    <property type="evidence" value="ECO:0007669"/>
    <property type="project" value="TreeGrafter"/>
</dbReference>
<organism evidence="6 7">
    <name type="scientific">Candidatus Kaiserbacteria bacterium GW2011_GWB1_50_17</name>
    <dbReference type="NCBI Taxonomy" id="1618673"/>
    <lineage>
        <taxon>Bacteria</taxon>
        <taxon>Candidatus Kaiseribacteriota</taxon>
    </lineage>
</organism>
<dbReference type="GO" id="GO:0051301">
    <property type="term" value="P:cell division"/>
    <property type="evidence" value="ECO:0007669"/>
    <property type="project" value="UniProtKB-KW"/>
</dbReference>
<dbReference type="SUPFAM" id="SSF53067">
    <property type="entry name" value="Actin-like ATPase domain"/>
    <property type="match status" value="2"/>
</dbReference>
<dbReference type="InterPro" id="IPR003494">
    <property type="entry name" value="SHS2_FtsA"/>
</dbReference>
<proteinExistence type="predicted"/>
<dbReference type="PIRSF" id="PIRSF003101">
    <property type="entry name" value="FtsA"/>
    <property type="match status" value="1"/>
</dbReference>
<evidence type="ECO:0000313" key="6">
    <source>
        <dbReference type="EMBL" id="KKW17320.1"/>
    </source>
</evidence>
<dbReference type="AlphaFoldDB" id="A0A0G1WFC7"/>
<dbReference type="Gene3D" id="3.30.420.40">
    <property type="match status" value="2"/>
</dbReference>
<comment type="caution">
    <text evidence="6">The sequence shown here is derived from an EMBL/GenBank/DDBJ whole genome shotgun (WGS) entry which is preliminary data.</text>
</comment>
<feature type="domain" description="SHS2" evidence="5">
    <location>
        <begin position="9"/>
        <end position="200"/>
    </location>
</feature>
<dbReference type="Proteomes" id="UP000034120">
    <property type="component" value="Unassembled WGS sequence"/>
</dbReference>
<dbReference type="Pfam" id="PF02491">
    <property type="entry name" value="SHS2_FTSA"/>
    <property type="match status" value="1"/>
</dbReference>
<evidence type="ECO:0000256" key="3">
    <source>
        <dbReference type="ARBA" id="ARBA00023136"/>
    </source>
</evidence>
<sequence length="391" mass="42041">MNAFRLTHTDTRGVAVDRLLSCASRDYPRPSRFRILGTGTTPSKGVRSGYVVDVKEATKNLREALTRARSAAKVPIRSARLALGGISLEDIRSTGEITLTPSGGIVTEREMERATSESEKRAGSKLINRTVLHTIPLEYRVDGQKVFGRPEGLQGTKLAVDVLFITILAKHRDDAEEIVEAAGVEVESAMAAPLAASFVTLNKAQRTAGVILANIGAETLSTIVFDNDMPFSVKVFPTGSSDVTNAIALAFKIPLAEAEQMKRGAVTGSSIPPQKMNTVIAACLKQMFTKINVHLKSIGRQGLLPAGIVLTGGGSGYALITEVAKNTLKLPAQIAQIGFLPRSSGLDATWAVAYGLCRLSYMEDMEEGQSFGEIIRRTWDSVWNTARSLLP</sequence>
<evidence type="ECO:0000256" key="4">
    <source>
        <dbReference type="ARBA" id="ARBA00023306"/>
    </source>
</evidence>
<evidence type="ECO:0000313" key="7">
    <source>
        <dbReference type="Proteomes" id="UP000034120"/>
    </source>
</evidence>